<dbReference type="Gene3D" id="1.20.272.10">
    <property type="match status" value="1"/>
</dbReference>
<dbReference type="OrthoDB" id="761538at2759"/>
<dbReference type="Gene3D" id="3.40.50.300">
    <property type="entry name" value="P-loop containing nucleotide triphosphate hydrolases"/>
    <property type="match status" value="1"/>
</dbReference>
<dbReference type="InterPro" id="IPR008921">
    <property type="entry name" value="DNA_pol3_clamp-load_cplx_C"/>
</dbReference>
<dbReference type="SUPFAM" id="SSF48019">
    <property type="entry name" value="post-AAA+ oligomerization domain-like"/>
    <property type="match status" value="1"/>
</dbReference>
<gene>
    <name evidence="2" type="ORF">FCC1311_066452</name>
</gene>
<dbReference type="GO" id="GO:0006261">
    <property type="term" value="P:DNA-templated DNA replication"/>
    <property type="evidence" value="ECO:0007669"/>
    <property type="project" value="TreeGrafter"/>
</dbReference>
<dbReference type="GO" id="GO:0003677">
    <property type="term" value="F:DNA binding"/>
    <property type="evidence" value="ECO:0007669"/>
    <property type="project" value="InterPro"/>
</dbReference>
<dbReference type="FunFam" id="1.10.8.60:FF:000030">
    <property type="entry name" value="replication factor C subunit 3"/>
    <property type="match status" value="1"/>
</dbReference>
<protein>
    <submittedName>
        <fullName evidence="2">Replication factor C subunit 3</fullName>
    </submittedName>
</protein>
<dbReference type="PANTHER" id="PTHR11669">
    <property type="entry name" value="REPLICATION FACTOR C / DNA POLYMERASE III GAMMA-TAU SUBUNIT"/>
    <property type="match status" value="1"/>
</dbReference>
<dbReference type="InterPro" id="IPR027417">
    <property type="entry name" value="P-loop_NTPase"/>
</dbReference>
<keyword evidence="3" id="KW-1185">Reference proteome</keyword>
<dbReference type="GO" id="GO:0005634">
    <property type="term" value="C:nucleus"/>
    <property type="evidence" value="ECO:0007669"/>
    <property type="project" value="TreeGrafter"/>
</dbReference>
<dbReference type="PANTHER" id="PTHR11669:SF1">
    <property type="entry name" value="REPLICATION FACTOR C SUBUNIT 3"/>
    <property type="match status" value="1"/>
</dbReference>
<name>A0A2R5GHQ2_9STRA</name>
<dbReference type="Gene3D" id="1.10.8.60">
    <property type="match status" value="1"/>
</dbReference>
<dbReference type="GO" id="GO:0006281">
    <property type="term" value="P:DNA repair"/>
    <property type="evidence" value="ECO:0007669"/>
    <property type="project" value="TreeGrafter"/>
</dbReference>
<dbReference type="EMBL" id="BEYU01000076">
    <property type="protein sequence ID" value="GBG30426.1"/>
    <property type="molecule type" value="Genomic_DNA"/>
</dbReference>
<evidence type="ECO:0000313" key="2">
    <source>
        <dbReference type="EMBL" id="GBG30426.1"/>
    </source>
</evidence>
<accession>A0A2R5GHQ2</accession>
<reference evidence="2 3" key="1">
    <citation type="submission" date="2017-12" db="EMBL/GenBank/DDBJ databases">
        <title>Sequencing, de novo assembly and annotation of complete genome of a new Thraustochytrid species, strain FCC1311.</title>
        <authorList>
            <person name="Sedici K."/>
            <person name="Godart F."/>
            <person name="Aiese Cigliano R."/>
            <person name="Sanseverino W."/>
            <person name="Barakat M."/>
            <person name="Ortet P."/>
            <person name="Marechal E."/>
            <person name="Cagnac O."/>
            <person name="Amato A."/>
        </authorList>
    </citation>
    <scope>NUCLEOTIDE SEQUENCE [LARGE SCALE GENOMIC DNA]</scope>
</reference>
<dbReference type="SUPFAM" id="SSF52540">
    <property type="entry name" value="P-loop containing nucleoside triphosphate hydrolases"/>
    <property type="match status" value="1"/>
</dbReference>
<sequence length="329" mass="36328">MALLREIYGPGVEKVKLEHRVFKTPTGRKIELTTLGSNYHIEMNPSDAGNNDRYVVQEVIKEIAQASLVVASGSRTAPNPFASSSSSSSAAATAAAGSETKGRGKANFKVVFLSDCDYLTKAAQHGLRRTMEKYVRNCRLILCCENLSKVIDPLRSRCLPIRVAAPSHEEMCAVLQTVAKRESVTLTPSACAAIASNSQRNLRRALLMAESQGVATDKGAQLQLPDWEVYVSDLAKRICKDQSPAGLLAARTMLYDLLGNCIPPTVIFQALVRALLPKLDAELKHKVVTCAAEYEHRLHHGQKDIYHLEAFVAKFMLLYREYIMQNFSF</sequence>
<comment type="caution">
    <text evidence="2">The sequence shown here is derived from an EMBL/GenBank/DDBJ whole genome shotgun (WGS) entry which is preliminary data.</text>
</comment>
<dbReference type="InParanoid" id="A0A2R5GHQ2"/>
<dbReference type="GO" id="GO:0005663">
    <property type="term" value="C:DNA replication factor C complex"/>
    <property type="evidence" value="ECO:0007669"/>
    <property type="project" value="TreeGrafter"/>
</dbReference>
<dbReference type="GO" id="GO:0003689">
    <property type="term" value="F:DNA clamp loader activity"/>
    <property type="evidence" value="ECO:0007669"/>
    <property type="project" value="TreeGrafter"/>
</dbReference>
<dbReference type="Pfam" id="PF21960">
    <property type="entry name" value="RCF1-5-like_lid"/>
    <property type="match status" value="1"/>
</dbReference>
<proteinExistence type="predicted"/>
<dbReference type="FunFam" id="1.20.272.10:FF:000002">
    <property type="entry name" value="Replication factor C subunit 3"/>
    <property type="match status" value="1"/>
</dbReference>
<dbReference type="InterPro" id="IPR050238">
    <property type="entry name" value="DNA_Rep/Repair_Clamp_Loader"/>
</dbReference>
<organism evidence="2 3">
    <name type="scientific">Hondaea fermentalgiana</name>
    <dbReference type="NCBI Taxonomy" id="2315210"/>
    <lineage>
        <taxon>Eukaryota</taxon>
        <taxon>Sar</taxon>
        <taxon>Stramenopiles</taxon>
        <taxon>Bigyra</taxon>
        <taxon>Labyrinthulomycetes</taxon>
        <taxon>Thraustochytrida</taxon>
        <taxon>Thraustochytriidae</taxon>
        <taxon>Hondaea</taxon>
    </lineage>
</organism>
<evidence type="ECO:0000313" key="3">
    <source>
        <dbReference type="Proteomes" id="UP000241890"/>
    </source>
</evidence>
<keyword evidence="1" id="KW-0235">DNA replication</keyword>
<dbReference type="Pfam" id="PF22534">
    <property type="entry name" value="RFC_C"/>
    <property type="match status" value="1"/>
</dbReference>
<evidence type="ECO:0000256" key="1">
    <source>
        <dbReference type="ARBA" id="ARBA00022705"/>
    </source>
</evidence>
<dbReference type="Proteomes" id="UP000241890">
    <property type="component" value="Unassembled WGS sequence"/>
</dbReference>
<dbReference type="FunCoup" id="A0A2R5GHQ2">
    <property type="interactions" value="358"/>
</dbReference>
<dbReference type="AlphaFoldDB" id="A0A2R5GHQ2"/>